<proteinExistence type="predicted"/>
<reference evidence="4 5" key="1">
    <citation type="submission" date="2018-04" db="EMBL/GenBank/DDBJ databases">
        <title>Adhaeribacter sp. HMF7616 genome sequencing and assembly.</title>
        <authorList>
            <person name="Kang H."/>
            <person name="Kang J."/>
            <person name="Cha I."/>
            <person name="Kim H."/>
            <person name="Joh K."/>
        </authorList>
    </citation>
    <scope>NUCLEOTIDE SEQUENCE [LARGE SCALE GENOMIC DNA]</scope>
    <source>
        <strain evidence="4 5">HMF7616</strain>
    </source>
</reference>
<evidence type="ECO:0000256" key="1">
    <source>
        <dbReference type="ARBA" id="ARBA00022723"/>
    </source>
</evidence>
<organism evidence="4 5">
    <name type="scientific">Adhaeribacter pallidiroseus</name>
    <dbReference type="NCBI Taxonomy" id="2072847"/>
    <lineage>
        <taxon>Bacteria</taxon>
        <taxon>Pseudomonadati</taxon>
        <taxon>Bacteroidota</taxon>
        <taxon>Cytophagia</taxon>
        <taxon>Cytophagales</taxon>
        <taxon>Hymenobacteraceae</taxon>
        <taxon>Adhaeribacter</taxon>
    </lineage>
</organism>
<keyword evidence="5" id="KW-1185">Reference proteome</keyword>
<keyword evidence="2" id="KW-0732">Signal</keyword>
<dbReference type="InterPro" id="IPR013096">
    <property type="entry name" value="Cupin_2"/>
</dbReference>
<dbReference type="InterPro" id="IPR051610">
    <property type="entry name" value="GPI/OXD"/>
</dbReference>
<dbReference type="GO" id="GO:0046872">
    <property type="term" value="F:metal ion binding"/>
    <property type="evidence" value="ECO:0007669"/>
    <property type="project" value="UniProtKB-KW"/>
</dbReference>
<dbReference type="SUPFAM" id="SSF51182">
    <property type="entry name" value="RmlC-like cupins"/>
    <property type="match status" value="1"/>
</dbReference>
<dbReference type="InterPro" id="IPR014710">
    <property type="entry name" value="RmlC-like_jellyroll"/>
</dbReference>
<gene>
    <name evidence="4" type="ORF">AHMF7616_01302</name>
</gene>
<dbReference type="Gene3D" id="2.60.120.10">
    <property type="entry name" value="Jelly Rolls"/>
    <property type="match status" value="1"/>
</dbReference>
<evidence type="ECO:0000256" key="2">
    <source>
        <dbReference type="SAM" id="SignalP"/>
    </source>
</evidence>
<keyword evidence="1" id="KW-0479">Metal-binding</keyword>
<evidence type="ECO:0000313" key="4">
    <source>
        <dbReference type="EMBL" id="RDC62708.1"/>
    </source>
</evidence>
<accession>A0A369QKC0</accession>
<dbReference type="RefSeq" id="WP_115372120.1">
    <property type="nucleotide sequence ID" value="NZ_QASA01000001.1"/>
</dbReference>
<name>A0A369QKC0_9BACT</name>
<feature type="domain" description="Cupin type-2" evidence="3">
    <location>
        <begin position="76"/>
        <end position="141"/>
    </location>
</feature>
<dbReference type="OrthoDB" id="9797047at2"/>
<feature type="signal peptide" evidence="2">
    <location>
        <begin position="1"/>
        <end position="18"/>
    </location>
</feature>
<dbReference type="Pfam" id="PF07883">
    <property type="entry name" value="Cupin_2"/>
    <property type="match status" value="1"/>
</dbReference>
<dbReference type="AlphaFoldDB" id="A0A369QKC0"/>
<dbReference type="PANTHER" id="PTHR35848:SF6">
    <property type="entry name" value="CUPIN TYPE-2 DOMAIN-CONTAINING PROTEIN"/>
    <property type="match status" value="1"/>
</dbReference>
<protein>
    <submittedName>
        <fullName evidence="4">Oxalate-binding protein</fullName>
    </submittedName>
</protein>
<dbReference type="PANTHER" id="PTHR35848">
    <property type="entry name" value="OXALATE-BINDING PROTEIN"/>
    <property type="match status" value="1"/>
</dbReference>
<evidence type="ECO:0000313" key="5">
    <source>
        <dbReference type="Proteomes" id="UP000253919"/>
    </source>
</evidence>
<evidence type="ECO:0000259" key="3">
    <source>
        <dbReference type="Pfam" id="PF07883"/>
    </source>
</evidence>
<feature type="chain" id="PRO_5016571270" evidence="2">
    <location>
        <begin position="19"/>
        <end position="144"/>
    </location>
</feature>
<dbReference type="EMBL" id="QASA01000001">
    <property type="protein sequence ID" value="RDC62708.1"/>
    <property type="molecule type" value="Genomic_DNA"/>
</dbReference>
<dbReference type="InterPro" id="IPR011051">
    <property type="entry name" value="RmlC_Cupin_sf"/>
</dbReference>
<comment type="caution">
    <text evidence="4">The sequence shown here is derived from an EMBL/GenBank/DDBJ whole genome shotgun (WGS) entry which is preliminary data.</text>
</comment>
<sequence>MKTKMLFYLGLLIFGSQAIVLSSKAQTADSGKYILEHDAQVAQEQAGPHNGGGKSIGYSFFDEVKDFPTAFKKRTLRSGSSIGYHLQQEDEIYYIISGTGQMKMNGKTFPVKPGDAILTRPGSSHGLTPVGNQDLTLIIVYPKN</sequence>
<dbReference type="Proteomes" id="UP000253919">
    <property type="component" value="Unassembled WGS sequence"/>
</dbReference>